<dbReference type="Gene3D" id="1.25.40.650">
    <property type="match status" value="1"/>
</dbReference>
<dbReference type="InterPro" id="IPR028082">
    <property type="entry name" value="Peripla_BP_I"/>
</dbReference>
<dbReference type="PROSITE" id="PS51257">
    <property type="entry name" value="PROKAR_LIPOPROTEIN"/>
    <property type="match status" value="1"/>
</dbReference>
<evidence type="ECO:0000256" key="1">
    <source>
        <dbReference type="ARBA" id="ARBA00022729"/>
    </source>
</evidence>
<dbReference type="Gene3D" id="1.25.40.10">
    <property type="entry name" value="Tetratricopeptide repeat domain"/>
    <property type="match status" value="1"/>
</dbReference>
<keyword evidence="7" id="KW-0449">Lipoprotein</keyword>
<dbReference type="InterPro" id="IPR007443">
    <property type="entry name" value="LpoA"/>
</dbReference>
<keyword evidence="6" id="KW-0998">Cell outer membrane</keyword>
<name>A0AA37TPC8_9GAMM</name>
<organism evidence="9 10">
    <name type="scientific">Paraferrimonas haliotis</name>
    <dbReference type="NCBI Taxonomy" id="2013866"/>
    <lineage>
        <taxon>Bacteria</taxon>
        <taxon>Pseudomonadati</taxon>
        <taxon>Pseudomonadota</taxon>
        <taxon>Gammaproteobacteria</taxon>
        <taxon>Alteromonadales</taxon>
        <taxon>Ferrimonadaceae</taxon>
        <taxon>Paraferrimonas</taxon>
    </lineage>
</organism>
<dbReference type="GO" id="GO:0009252">
    <property type="term" value="P:peptidoglycan biosynthetic process"/>
    <property type="evidence" value="ECO:0007669"/>
    <property type="project" value="UniProtKB-KW"/>
</dbReference>
<proteinExistence type="predicted"/>
<evidence type="ECO:0000256" key="7">
    <source>
        <dbReference type="ARBA" id="ARBA00023288"/>
    </source>
</evidence>
<dbReference type="InterPro" id="IPR011990">
    <property type="entry name" value="TPR-like_helical_dom_sf"/>
</dbReference>
<feature type="chain" id="PRO_5041366875" evidence="8">
    <location>
        <begin position="21"/>
        <end position="603"/>
    </location>
</feature>
<evidence type="ECO:0000313" key="10">
    <source>
        <dbReference type="Proteomes" id="UP001157439"/>
    </source>
</evidence>
<evidence type="ECO:0000256" key="3">
    <source>
        <dbReference type="ARBA" id="ARBA00022984"/>
    </source>
</evidence>
<comment type="caution">
    <text evidence="9">The sequence shown here is derived from an EMBL/GenBank/DDBJ whole genome shotgun (WGS) entry which is preliminary data.</text>
</comment>
<evidence type="ECO:0000256" key="4">
    <source>
        <dbReference type="ARBA" id="ARBA00023136"/>
    </source>
</evidence>
<keyword evidence="10" id="KW-1185">Reference proteome</keyword>
<dbReference type="CDD" id="cd06339">
    <property type="entry name" value="PBP1_YraM_LppC_lipoprotein-like"/>
    <property type="match status" value="1"/>
</dbReference>
<dbReference type="GO" id="GO:0030234">
    <property type="term" value="F:enzyme regulator activity"/>
    <property type="evidence" value="ECO:0007669"/>
    <property type="project" value="TreeGrafter"/>
</dbReference>
<keyword evidence="3" id="KW-0573">Peptidoglycan synthesis</keyword>
<gene>
    <name evidence="9" type="primary">lppC</name>
    <name evidence="9" type="ORF">GCM10007894_01630</name>
</gene>
<keyword evidence="5" id="KW-0564">Palmitate</keyword>
<evidence type="ECO:0000256" key="5">
    <source>
        <dbReference type="ARBA" id="ARBA00023139"/>
    </source>
</evidence>
<keyword evidence="1 8" id="KW-0732">Signal</keyword>
<keyword evidence="4" id="KW-0472">Membrane</keyword>
<evidence type="ECO:0000256" key="2">
    <source>
        <dbReference type="ARBA" id="ARBA00022960"/>
    </source>
</evidence>
<accession>A0AA37TPC8</accession>
<feature type="signal peptide" evidence="8">
    <location>
        <begin position="1"/>
        <end position="20"/>
    </location>
</feature>
<dbReference type="EMBL" id="BSPO01000001">
    <property type="protein sequence ID" value="GLS82186.1"/>
    <property type="molecule type" value="Genomic_DNA"/>
</dbReference>
<dbReference type="PANTHER" id="PTHR38038:SF1">
    <property type="entry name" value="PENICILLIN-BINDING PROTEIN ACTIVATOR LPOA"/>
    <property type="match status" value="1"/>
</dbReference>
<dbReference type="Pfam" id="PF04348">
    <property type="entry name" value="LppC"/>
    <property type="match status" value="1"/>
</dbReference>
<dbReference type="Gene3D" id="3.40.50.2300">
    <property type="match status" value="2"/>
</dbReference>
<dbReference type="SUPFAM" id="SSF53822">
    <property type="entry name" value="Periplasmic binding protein-like I"/>
    <property type="match status" value="1"/>
</dbReference>
<sequence>MRLSKNLFLATTLSVALSIAGCSTPTPPQKPSQPQPVNLAQVSATAEQYLARAAASNDPREQYANLLLASEAYLDAGQLNEASNLLSQLQGNLPESVELNSQYRYLQAKFLQAKGENQAALQASMTPANVQLPRWQQIRLLQLQAELYGAMQQHVNELRTLSALSGLVDEAQQATLNQSIWNKLQPLPLEVITRQLAITSEPLFNGWLSLAQLIKQNAVDPSALTSQLNGWREQHPSHPAALQLPDSLQQALNTKAYQANKIAVLLPLSGRHEAQSEAIRYGIISQLMQNNPNVDVAFYDTSASVDNAYQQALTEGAEFVIGPLLKANVDKMAGIPSTVPQLYLNLPTEPSIAPDDYFFSLSPIQEAQKAAEYMHKQGIRRPLILSARSAVSKRMAEAFEQRWLELSQESIEIHFFENGSEMQAGVRNALEVDASQARIAKIKQFGDNAIQADFRSRRDIDGLFLIASASQVKLVKPFIDVNISVFADPLPIFASSRSHLKTNNGRYPSELNGLRFNDMTWLINDNADRRQANQLWPQWSLSLQRLYVMGYDAAALIDKLAQMRAFPGYRVQGQSGSLSVDEQGVLQRDLAWGRLQNGRIRPL</sequence>
<reference evidence="9 10" key="1">
    <citation type="journal article" date="2014" name="Int. J. Syst. Evol. Microbiol.">
        <title>Complete genome sequence of Corynebacterium casei LMG S-19264T (=DSM 44701T), isolated from a smear-ripened cheese.</title>
        <authorList>
            <consortium name="US DOE Joint Genome Institute (JGI-PGF)"/>
            <person name="Walter F."/>
            <person name="Albersmeier A."/>
            <person name="Kalinowski J."/>
            <person name="Ruckert C."/>
        </authorList>
    </citation>
    <scope>NUCLEOTIDE SEQUENCE [LARGE SCALE GENOMIC DNA]</scope>
    <source>
        <strain evidence="9 10">NBRC 112785</strain>
    </source>
</reference>
<dbReference type="GO" id="GO:0031241">
    <property type="term" value="C:periplasmic side of cell outer membrane"/>
    <property type="evidence" value="ECO:0007669"/>
    <property type="project" value="TreeGrafter"/>
</dbReference>
<dbReference type="AlphaFoldDB" id="A0AA37TPC8"/>
<evidence type="ECO:0000313" key="9">
    <source>
        <dbReference type="EMBL" id="GLS82186.1"/>
    </source>
</evidence>
<evidence type="ECO:0000256" key="6">
    <source>
        <dbReference type="ARBA" id="ARBA00023237"/>
    </source>
</evidence>
<protein>
    <submittedName>
        <fullName evidence="9">Penicillin-binding protein activator</fullName>
    </submittedName>
</protein>
<dbReference type="GO" id="GO:0008360">
    <property type="term" value="P:regulation of cell shape"/>
    <property type="evidence" value="ECO:0007669"/>
    <property type="project" value="UniProtKB-KW"/>
</dbReference>
<dbReference type="Proteomes" id="UP001157439">
    <property type="component" value="Unassembled WGS sequence"/>
</dbReference>
<dbReference type="PANTHER" id="PTHR38038">
    <property type="entry name" value="PENICILLIN-BINDING PROTEIN ACTIVATOR LPOA"/>
    <property type="match status" value="1"/>
</dbReference>
<keyword evidence="2" id="KW-0133">Cell shape</keyword>
<evidence type="ECO:0000256" key="8">
    <source>
        <dbReference type="SAM" id="SignalP"/>
    </source>
</evidence>